<dbReference type="Proteomes" id="UP000006242">
    <property type="component" value="Unassembled WGS sequence"/>
</dbReference>
<dbReference type="InterPro" id="IPR021109">
    <property type="entry name" value="Peptidase_aspartic_dom_sf"/>
</dbReference>
<dbReference type="RefSeq" id="WP_021031764.1">
    <property type="nucleotide sequence ID" value="NZ_AFNV02000019.1"/>
</dbReference>
<gene>
    <name evidence="2" type="ORF">SSPSH_002712</name>
</gene>
<dbReference type="OrthoDB" id="185963at2"/>
<dbReference type="CDD" id="cd05483">
    <property type="entry name" value="retropepsin_like_bacteria"/>
    <property type="match status" value="1"/>
</dbReference>
<proteinExistence type="predicted"/>
<evidence type="ECO:0000313" key="2">
    <source>
        <dbReference type="EMBL" id="ERJ18431.1"/>
    </source>
</evidence>
<keyword evidence="1" id="KW-0812">Transmembrane</keyword>
<keyword evidence="1" id="KW-0472">Membrane</keyword>
<dbReference type="GO" id="GO:0006508">
    <property type="term" value="P:proteolysis"/>
    <property type="evidence" value="ECO:0007669"/>
    <property type="project" value="UniProtKB-KW"/>
</dbReference>
<dbReference type="SUPFAM" id="SSF50630">
    <property type="entry name" value="Acid proteases"/>
    <property type="match status" value="1"/>
</dbReference>
<evidence type="ECO:0000256" key="1">
    <source>
        <dbReference type="SAM" id="Phobius"/>
    </source>
</evidence>
<organism evidence="2 3">
    <name type="scientific">Salinisphaera shabanensis E1L3A</name>
    <dbReference type="NCBI Taxonomy" id="1033802"/>
    <lineage>
        <taxon>Bacteria</taxon>
        <taxon>Pseudomonadati</taxon>
        <taxon>Pseudomonadota</taxon>
        <taxon>Gammaproteobacteria</taxon>
        <taxon>Salinisphaerales</taxon>
        <taxon>Salinisphaeraceae</taxon>
        <taxon>Salinisphaera</taxon>
    </lineage>
</organism>
<dbReference type="InterPro" id="IPR001969">
    <property type="entry name" value="Aspartic_peptidase_AS"/>
</dbReference>
<dbReference type="PROSITE" id="PS00141">
    <property type="entry name" value="ASP_PROTEASE"/>
    <property type="match status" value="1"/>
</dbReference>
<dbReference type="STRING" id="1033802.SSPSH_002712"/>
<keyword evidence="1" id="KW-1133">Transmembrane helix</keyword>
<dbReference type="Gene3D" id="2.40.70.10">
    <property type="entry name" value="Acid Proteases"/>
    <property type="match status" value="1"/>
</dbReference>
<reference evidence="2 3" key="2">
    <citation type="journal article" date="2013" name="PLoS ONE">
        <title>INDIGO - INtegrated Data Warehouse of MIcrobial GenOmes with Examples from the Red Sea Extremophiles.</title>
        <authorList>
            <person name="Alam I."/>
            <person name="Antunes A."/>
            <person name="Kamau A.A."/>
            <person name="Ba Alawi W."/>
            <person name="Kalkatawi M."/>
            <person name="Stingl U."/>
            <person name="Bajic V.B."/>
        </authorList>
    </citation>
    <scope>NUCLEOTIDE SEQUENCE [LARGE SCALE GENOMIC DNA]</scope>
    <source>
        <strain evidence="2 3">E1L3A</strain>
    </source>
</reference>
<name>U2E3H2_9GAMM</name>
<dbReference type="InterPro" id="IPR011969">
    <property type="entry name" value="Clan_AA_Asp_peptidase_C"/>
</dbReference>
<sequence>MKSIAMSDALRPLRPVVATFVLLGVLWWGFDQLLDRRAHPNRDITAGAQAPERLVLEAAPGGHYVVPGEINGEAVRFLIDTGASHVAVPGAMAQRLGLSRGAPLVVETAAGRVRAHATRLGVVRIGGLTQYDVRASINPSMSADFVLLGMTFLRHVDISQRDGRLILEPGSGR</sequence>
<dbReference type="EMBL" id="AFNV02000019">
    <property type="protein sequence ID" value="ERJ18431.1"/>
    <property type="molecule type" value="Genomic_DNA"/>
</dbReference>
<dbReference type="AlphaFoldDB" id="U2E3H2"/>
<dbReference type="Pfam" id="PF13975">
    <property type="entry name" value="gag-asp_proteas"/>
    <property type="match status" value="1"/>
</dbReference>
<protein>
    <submittedName>
        <fullName evidence="2">Aspartyl protease-like protein</fullName>
    </submittedName>
</protein>
<reference evidence="2 3" key="1">
    <citation type="journal article" date="2011" name="J. Bacteriol.">
        <title>Genome sequence of Salinisphaera shabanensis, a gammaproteobacterium from the harsh, variable environment of the brine-seawater interface of the Shaban Deep in the Red Sea.</title>
        <authorList>
            <person name="Antunes A."/>
            <person name="Alam I."/>
            <person name="Bajic V.B."/>
            <person name="Stingl U."/>
        </authorList>
    </citation>
    <scope>NUCLEOTIDE SEQUENCE [LARGE SCALE GENOMIC DNA]</scope>
    <source>
        <strain evidence="2 3">E1L3A</strain>
    </source>
</reference>
<dbReference type="NCBIfam" id="TIGR02281">
    <property type="entry name" value="clan_AA_DTGA"/>
    <property type="match status" value="1"/>
</dbReference>
<dbReference type="GO" id="GO:0004190">
    <property type="term" value="F:aspartic-type endopeptidase activity"/>
    <property type="evidence" value="ECO:0007669"/>
    <property type="project" value="InterPro"/>
</dbReference>
<feature type="transmembrane region" description="Helical" evidence="1">
    <location>
        <begin position="12"/>
        <end position="30"/>
    </location>
</feature>
<accession>U2E3H2</accession>
<dbReference type="eggNOG" id="COG3577">
    <property type="taxonomic scope" value="Bacteria"/>
</dbReference>
<dbReference type="InterPro" id="IPR034122">
    <property type="entry name" value="Retropepsin-like_bacterial"/>
</dbReference>
<comment type="caution">
    <text evidence="2">The sequence shown here is derived from an EMBL/GenBank/DDBJ whole genome shotgun (WGS) entry which is preliminary data.</text>
</comment>
<evidence type="ECO:0000313" key="3">
    <source>
        <dbReference type="Proteomes" id="UP000006242"/>
    </source>
</evidence>
<keyword evidence="3" id="KW-1185">Reference proteome</keyword>